<dbReference type="InterPro" id="IPR000305">
    <property type="entry name" value="GIY-YIG_endonuc"/>
</dbReference>
<dbReference type="PANTHER" id="PTHR30562">
    <property type="entry name" value="UVRC/OXIDOREDUCTASE"/>
    <property type="match status" value="1"/>
</dbReference>
<dbReference type="Pfam" id="PF14520">
    <property type="entry name" value="HHH_5"/>
    <property type="match status" value="1"/>
</dbReference>
<dbReference type="InterPro" id="IPR001162">
    <property type="entry name" value="UvrC_RNase_H_dom"/>
</dbReference>
<dbReference type="InterPro" id="IPR050066">
    <property type="entry name" value="UvrABC_protein_C"/>
</dbReference>
<dbReference type="GO" id="GO:0005737">
    <property type="term" value="C:cytoplasm"/>
    <property type="evidence" value="ECO:0007669"/>
    <property type="project" value="UniProtKB-SubCell"/>
</dbReference>
<dbReference type="GO" id="GO:0009381">
    <property type="term" value="F:excinuclease ABC activity"/>
    <property type="evidence" value="ECO:0007669"/>
    <property type="project" value="UniProtKB-UniRule"/>
</dbReference>
<evidence type="ECO:0000313" key="11">
    <source>
        <dbReference type="EMBL" id="RJE85778.1"/>
    </source>
</evidence>
<dbReference type="GO" id="GO:0009432">
    <property type="term" value="P:SOS response"/>
    <property type="evidence" value="ECO:0007669"/>
    <property type="project" value="UniProtKB-UniRule"/>
</dbReference>
<dbReference type="Pfam" id="PF02151">
    <property type="entry name" value="UVR"/>
    <property type="match status" value="1"/>
</dbReference>
<dbReference type="RefSeq" id="WP_119747828.1">
    <property type="nucleotide sequence ID" value="NZ_QZCG01000005.1"/>
</dbReference>
<dbReference type="PROSITE" id="PS50151">
    <property type="entry name" value="UVR"/>
    <property type="match status" value="1"/>
</dbReference>
<dbReference type="NCBIfam" id="TIGR00194">
    <property type="entry name" value="uvrC"/>
    <property type="match status" value="1"/>
</dbReference>
<name>A0A418SY04_9RHOB</name>
<dbReference type="PROSITE" id="PS50165">
    <property type="entry name" value="UVRC"/>
    <property type="match status" value="1"/>
</dbReference>
<dbReference type="InterPro" id="IPR004791">
    <property type="entry name" value="UvrC"/>
</dbReference>
<dbReference type="SMART" id="SM00465">
    <property type="entry name" value="GIYc"/>
    <property type="match status" value="1"/>
</dbReference>
<protein>
    <recommendedName>
        <fullName evidence="7">UvrABC system protein C</fullName>
        <shortName evidence="7">Protein UvrC</shortName>
    </recommendedName>
    <alternativeName>
        <fullName evidence="7">Excinuclease ABC subunit C</fullName>
    </alternativeName>
</protein>
<dbReference type="GO" id="GO:0006289">
    <property type="term" value="P:nucleotide-excision repair"/>
    <property type="evidence" value="ECO:0007669"/>
    <property type="project" value="UniProtKB-UniRule"/>
</dbReference>
<organism evidence="11 12">
    <name type="scientific">Paracoccus onubensis</name>
    <dbReference type="NCBI Taxonomy" id="1675788"/>
    <lineage>
        <taxon>Bacteria</taxon>
        <taxon>Pseudomonadati</taxon>
        <taxon>Pseudomonadota</taxon>
        <taxon>Alphaproteobacteria</taxon>
        <taxon>Rhodobacterales</taxon>
        <taxon>Paracoccaceae</taxon>
        <taxon>Paracoccus</taxon>
    </lineage>
</organism>
<evidence type="ECO:0000256" key="5">
    <source>
        <dbReference type="ARBA" id="ARBA00023204"/>
    </source>
</evidence>
<dbReference type="Gene3D" id="4.10.860.10">
    <property type="entry name" value="UVR domain"/>
    <property type="match status" value="1"/>
</dbReference>
<dbReference type="SUPFAM" id="SSF82771">
    <property type="entry name" value="GIY-YIG endonuclease"/>
    <property type="match status" value="1"/>
</dbReference>
<sequence>MTAKTGHALIHDYLRSLDRSPGVYRMLDAQGAVLYVGKARDLRARVSNYARPTGHSARIARMIRETCSMMFLTTRTETEALLLEQNLIKQLKPRYNVLLRDDKSFPNILVAKAHEFPQIKKHRGAKSEKGDYYGPFASAGAVNRTLNQLQRVFLLRNCTDAVFESRTRPCLLYQIKRCSAPCVDRISRQDYAGLVRDAERFLQGKSTDIQARLAEEMATASADMEYERAAALRDRIKALTAVQSVQAINPRGVAEADIVALHIEGGQACVQVFFIRGNQSWGNRDFYPRLGGAESHDEVMQAFLMQFYDDKPPPRMILLSHPPEDPELTADVLGERAGRKVELLAPQRGEKFELVTNALRNARESLARRMSESAAQARLLEGLAEAFGLPAAPRRIEVYDNSHIQGSSPVGGMIVAGPEGYVKSQYRKFNIKGTEITPGDDFGMMKEVLTRRFQRLLKEDPNREGETWPDLLLIDGGAGQVSAVETILTELGVTDIPIIGVAKGVDRDHGKEEFHRPGKRPFALRMNDPVLYFIQRLRDEAHRWAIGTHRARRSKTAMANPLDEVAGIGAARKRALLAHFGSAKAVGRAGLPDLQAVEGISAAMAQKIYDHFHAKA</sequence>
<evidence type="ECO:0000256" key="4">
    <source>
        <dbReference type="ARBA" id="ARBA00022881"/>
    </source>
</evidence>
<evidence type="ECO:0000256" key="1">
    <source>
        <dbReference type="ARBA" id="ARBA00022490"/>
    </source>
</evidence>
<dbReference type="FunFam" id="3.40.1440.10:FF:000001">
    <property type="entry name" value="UvrABC system protein C"/>
    <property type="match status" value="1"/>
</dbReference>
<dbReference type="Gene3D" id="3.30.420.340">
    <property type="entry name" value="UvrC, RNAse H endonuclease domain"/>
    <property type="match status" value="1"/>
</dbReference>
<feature type="domain" description="UVR" evidence="8">
    <location>
        <begin position="207"/>
        <end position="242"/>
    </location>
</feature>
<evidence type="ECO:0000259" key="10">
    <source>
        <dbReference type="PROSITE" id="PS50165"/>
    </source>
</evidence>
<dbReference type="InterPro" id="IPR001943">
    <property type="entry name" value="UVR_dom"/>
</dbReference>
<dbReference type="AlphaFoldDB" id="A0A418SY04"/>
<keyword evidence="3 7" id="KW-0228">DNA excision</keyword>
<keyword evidence="12" id="KW-1185">Reference proteome</keyword>
<accession>A0A418SY04</accession>
<dbReference type="FunFam" id="3.30.420.340:FF:000001">
    <property type="entry name" value="UvrABC system protein C"/>
    <property type="match status" value="1"/>
</dbReference>
<evidence type="ECO:0000259" key="8">
    <source>
        <dbReference type="PROSITE" id="PS50151"/>
    </source>
</evidence>
<proteinExistence type="inferred from homology"/>
<dbReference type="Gene3D" id="3.40.1440.10">
    <property type="entry name" value="GIY-YIG endonuclease"/>
    <property type="match status" value="1"/>
</dbReference>
<dbReference type="Proteomes" id="UP000284202">
    <property type="component" value="Unassembled WGS sequence"/>
</dbReference>
<dbReference type="PROSITE" id="PS50164">
    <property type="entry name" value="GIY_YIG"/>
    <property type="match status" value="1"/>
</dbReference>
<comment type="subunit">
    <text evidence="7">Interacts with UvrB in an incision complex.</text>
</comment>
<dbReference type="InterPro" id="IPR035901">
    <property type="entry name" value="GIY-YIG_endonuc_sf"/>
</dbReference>
<dbReference type="Pfam" id="PF01541">
    <property type="entry name" value="GIY-YIG"/>
    <property type="match status" value="1"/>
</dbReference>
<dbReference type="NCBIfam" id="NF001824">
    <property type="entry name" value="PRK00558.1-5"/>
    <property type="match status" value="1"/>
</dbReference>
<keyword evidence="4 7" id="KW-0267">Excision nuclease</keyword>
<dbReference type="Pfam" id="PF22920">
    <property type="entry name" value="UvrC_RNaseH"/>
    <property type="match status" value="1"/>
</dbReference>
<feature type="domain" description="GIY-YIG" evidence="9">
    <location>
        <begin position="19"/>
        <end position="97"/>
    </location>
</feature>
<comment type="subcellular location">
    <subcellularLocation>
        <location evidence="7">Cytoplasm</location>
    </subcellularLocation>
</comment>
<dbReference type="PANTHER" id="PTHR30562:SF1">
    <property type="entry name" value="UVRABC SYSTEM PROTEIN C"/>
    <property type="match status" value="1"/>
</dbReference>
<dbReference type="InterPro" id="IPR038476">
    <property type="entry name" value="UvrC_RNase_H_dom_sf"/>
</dbReference>
<comment type="caution">
    <text evidence="11">The sequence shown here is derived from an EMBL/GenBank/DDBJ whole genome shotgun (WGS) entry which is preliminary data.</text>
</comment>
<keyword evidence="2 7" id="KW-0227">DNA damage</keyword>
<dbReference type="SUPFAM" id="SSF47781">
    <property type="entry name" value="RuvA domain 2-like"/>
    <property type="match status" value="1"/>
</dbReference>
<evidence type="ECO:0000256" key="6">
    <source>
        <dbReference type="ARBA" id="ARBA00023236"/>
    </source>
</evidence>
<dbReference type="InterPro" id="IPR003583">
    <property type="entry name" value="Hlx-hairpin-Hlx_DNA-bd_motif"/>
</dbReference>
<keyword evidence="6 7" id="KW-0742">SOS response</keyword>
<comment type="similarity">
    <text evidence="7">Belongs to the UvrC family.</text>
</comment>
<dbReference type="InterPro" id="IPR047296">
    <property type="entry name" value="GIY-YIG_UvrC_Cho"/>
</dbReference>
<keyword evidence="1 7" id="KW-0963">Cytoplasm</keyword>
<dbReference type="OrthoDB" id="9804933at2"/>
<dbReference type="HAMAP" id="MF_00203">
    <property type="entry name" value="UvrC"/>
    <property type="match status" value="1"/>
</dbReference>
<dbReference type="CDD" id="cd10434">
    <property type="entry name" value="GIY-YIG_UvrC_Cho"/>
    <property type="match status" value="1"/>
</dbReference>
<dbReference type="Pfam" id="PF08459">
    <property type="entry name" value="UvrC_RNaseH_dom"/>
    <property type="match status" value="1"/>
</dbReference>
<feature type="domain" description="UvrC family homology region profile" evidence="10">
    <location>
        <begin position="258"/>
        <end position="488"/>
    </location>
</feature>
<evidence type="ECO:0000313" key="12">
    <source>
        <dbReference type="Proteomes" id="UP000284202"/>
    </source>
</evidence>
<evidence type="ECO:0000259" key="9">
    <source>
        <dbReference type="PROSITE" id="PS50164"/>
    </source>
</evidence>
<dbReference type="GO" id="GO:0009380">
    <property type="term" value="C:excinuclease repair complex"/>
    <property type="evidence" value="ECO:0007669"/>
    <property type="project" value="InterPro"/>
</dbReference>
<gene>
    <name evidence="7 11" type="primary">uvrC</name>
    <name evidence="11" type="ORF">D3P04_08445</name>
</gene>
<dbReference type="EMBL" id="QZCG01000005">
    <property type="protein sequence ID" value="RJE85778.1"/>
    <property type="molecule type" value="Genomic_DNA"/>
</dbReference>
<comment type="function">
    <text evidence="7">The UvrABC repair system catalyzes the recognition and processing of DNA lesions. UvrC both incises the 5' and 3' sides of the lesion. The N-terminal half is responsible for the 3' incision and the C-terminal half is responsible for the 5' incision.</text>
</comment>
<dbReference type="SUPFAM" id="SSF46600">
    <property type="entry name" value="C-terminal UvrC-binding domain of UvrB"/>
    <property type="match status" value="1"/>
</dbReference>
<dbReference type="GO" id="GO:0003677">
    <property type="term" value="F:DNA binding"/>
    <property type="evidence" value="ECO:0007669"/>
    <property type="project" value="UniProtKB-UniRule"/>
</dbReference>
<evidence type="ECO:0000256" key="3">
    <source>
        <dbReference type="ARBA" id="ARBA00022769"/>
    </source>
</evidence>
<evidence type="ECO:0000256" key="2">
    <source>
        <dbReference type="ARBA" id="ARBA00022763"/>
    </source>
</evidence>
<evidence type="ECO:0000256" key="7">
    <source>
        <dbReference type="HAMAP-Rule" id="MF_00203"/>
    </source>
</evidence>
<dbReference type="SMART" id="SM00278">
    <property type="entry name" value="HhH1"/>
    <property type="match status" value="2"/>
</dbReference>
<dbReference type="InterPro" id="IPR036876">
    <property type="entry name" value="UVR_dom_sf"/>
</dbReference>
<keyword evidence="5 7" id="KW-0234">DNA repair</keyword>
<dbReference type="Gene3D" id="1.10.150.20">
    <property type="entry name" value="5' to 3' exonuclease, C-terminal subdomain"/>
    <property type="match status" value="1"/>
</dbReference>
<reference evidence="12" key="1">
    <citation type="submission" date="2018-09" db="EMBL/GenBank/DDBJ databases">
        <title>Acidovorax cavernicola nov. sp. isolated from Gruta de las Maravillas (Aracena, Spain).</title>
        <authorList>
            <person name="Jurado V."/>
            <person name="Gutierrez-Patricio S."/>
            <person name="Gonzalez-Pimentel J.L."/>
            <person name="Miller A.Z."/>
            <person name="Laiz L."/>
            <person name="Saiz-Jimenez C."/>
        </authorList>
    </citation>
    <scope>NUCLEOTIDE SEQUENCE [LARGE SCALE GENOMIC DNA]</scope>
    <source>
        <strain evidence="12">1011MAR3C25</strain>
    </source>
</reference>
<dbReference type="InterPro" id="IPR010994">
    <property type="entry name" value="RuvA_2-like"/>
</dbReference>